<dbReference type="InterPro" id="IPR004701">
    <property type="entry name" value="PTS_EIIA_man-typ"/>
</dbReference>
<evidence type="ECO:0000313" key="3">
    <source>
        <dbReference type="EMBL" id="MST60459.1"/>
    </source>
</evidence>
<dbReference type="GeneID" id="78500774"/>
<reference evidence="6 7" key="1">
    <citation type="submission" date="2016-10" db="EMBL/GenBank/DDBJ databases">
        <authorList>
            <person name="Varghese N."/>
            <person name="Submissions S."/>
        </authorList>
    </citation>
    <scope>NUCLEOTIDE SEQUENCE [LARGE SCALE GENOMIC DNA]</scope>
    <source>
        <strain evidence="6">DSM 22619</strain>
        <strain evidence="7">DSM 22620</strain>
    </source>
</reference>
<organism evidence="5 7">
    <name type="scientific">Parafannyhessea umbonata</name>
    <dbReference type="NCBI Taxonomy" id="604330"/>
    <lineage>
        <taxon>Bacteria</taxon>
        <taxon>Bacillati</taxon>
        <taxon>Actinomycetota</taxon>
        <taxon>Coriobacteriia</taxon>
        <taxon>Coriobacteriales</taxon>
        <taxon>Atopobiaceae</taxon>
        <taxon>Parafannyhessea</taxon>
    </lineage>
</organism>
<dbReference type="GO" id="GO:0016740">
    <property type="term" value="F:transferase activity"/>
    <property type="evidence" value="ECO:0007669"/>
    <property type="project" value="UniProtKB-KW"/>
</dbReference>
<dbReference type="SUPFAM" id="SSF53062">
    <property type="entry name" value="PTS system fructose IIA component-like"/>
    <property type="match status" value="1"/>
</dbReference>
<accession>A0A1H1MGP4</accession>
<name>A0A1H1MGP4_9ACTN</name>
<reference evidence="3 8" key="3">
    <citation type="submission" date="2019-08" db="EMBL/GenBank/DDBJ databases">
        <title>In-depth cultivation of the pig gut microbiome towards novel bacterial diversity and tailored functional studies.</title>
        <authorList>
            <person name="Wylensek D."/>
            <person name="Hitch T.C.A."/>
            <person name="Clavel T."/>
        </authorList>
    </citation>
    <scope>NUCLEOTIDE SEQUENCE [LARGE SCALE GENOMIC DNA]</scope>
    <source>
        <strain evidence="3 8">WB01_CNA04</strain>
    </source>
</reference>
<dbReference type="Gene3D" id="3.40.50.510">
    <property type="entry name" value="Phosphotransferase system, mannose-type IIA component"/>
    <property type="match status" value="1"/>
</dbReference>
<dbReference type="EMBL" id="VUND01000002">
    <property type="protein sequence ID" value="MST60459.1"/>
    <property type="molecule type" value="Genomic_DNA"/>
</dbReference>
<reference evidence="5" key="2">
    <citation type="submission" date="2016-10" db="EMBL/GenBank/DDBJ databases">
        <authorList>
            <person name="de Groot N.N."/>
        </authorList>
    </citation>
    <scope>NUCLEOTIDE SEQUENCE [LARGE SCALE GENOMIC DNA]</scope>
    <source>
        <strain evidence="4">DSM 22619</strain>
        <strain evidence="5">DSM 22620</strain>
    </source>
</reference>
<evidence type="ECO:0000256" key="1">
    <source>
        <dbReference type="ARBA" id="ARBA00022679"/>
    </source>
</evidence>
<dbReference type="InterPro" id="IPR051471">
    <property type="entry name" value="Bacterial_PTS_sugar_comp"/>
</dbReference>
<protein>
    <submittedName>
        <fullName evidence="3">PTS fructose transporter subunit IIA</fullName>
    </submittedName>
    <submittedName>
        <fullName evidence="5">PTS system, N-acetylgalactosamine-specific IIA component</fullName>
    </submittedName>
</protein>
<dbReference type="EMBL" id="LT629759">
    <property type="protein sequence ID" value="SDR86011.1"/>
    <property type="molecule type" value="Genomic_DNA"/>
</dbReference>
<dbReference type="Proteomes" id="UP000199480">
    <property type="component" value="Chromosome I"/>
</dbReference>
<dbReference type="EMBL" id="FMZL01000006">
    <property type="protein sequence ID" value="SDC24693.1"/>
    <property type="molecule type" value="Genomic_DNA"/>
</dbReference>
<evidence type="ECO:0000313" key="5">
    <source>
        <dbReference type="EMBL" id="SDR86011.1"/>
    </source>
</evidence>
<dbReference type="GO" id="GO:0009401">
    <property type="term" value="P:phosphoenolpyruvate-dependent sugar phosphotransferase system"/>
    <property type="evidence" value="ECO:0007669"/>
    <property type="project" value="InterPro"/>
</dbReference>
<dbReference type="AlphaFoldDB" id="A0A1H1MGP4"/>
<dbReference type="RefSeq" id="WP_090845889.1">
    <property type="nucleotide sequence ID" value="NZ_FMZL01000006.1"/>
</dbReference>
<evidence type="ECO:0000259" key="2">
    <source>
        <dbReference type="PROSITE" id="PS51096"/>
    </source>
</evidence>
<dbReference type="PANTHER" id="PTHR33799">
    <property type="entry name" value="PTS PERMEASE-RELATED-RELATED"/>
    <property type="match status" value="1"/>
</dbReference>
<dbReference type="Pfam" id="PF03610">
    <property type="entry name" value="EIIA-man"/>
    <property type="match status" value="1"/>
</dbReference>
<evidence type="ECO:0000313" key="6">
    <source>
        <dbReference type="Proteomes" id="UP000198528"/>
    </source>
</evidence>
<evidence type="ECO:0000313" key="8">
    <source>
        <dbReference type="Proteomes" id="UP000434342"/>
    </source>
</evidence>
<dbReference type="OrthoDB" id="3183705at2"/>
<gene>
    <name evidence="3" type="ORF">FYJ69_05985</name>
    <name evidence="4" type="ORF">SAMN04487824_10660</name>
    <name evidence="5" type="ORF">SAMN04489857_1431</name>
</gene>
<sequence length="141" mass="14750">MRYLVLVSHGTFAQGLHSVLKMLAGDREEVLSCSLKDGEGADEYVAELKQTISVIGDGDSVFLFGDIIGGSPLTNAINAITEAGLLPRTRIFGGVNLPAVLTAALSPEADDDSLAADVVSEGVAALQEFKVAVEDDDEDDL</sequence>
<dbReference type="Proteomes" id="UP000434342">
    <property type="component" value="Unassembled WGS sequence"/>
</dbReference>
<dbReference type="STRING" id="604330.SAMN04489857_1431"/>
<proteinExistence type="predicted"/>
<feature type="domain" description="PTS EIIA type-4" evidence="2">
    <location>
        <begin position="1"/>
        <end position="126"/>
    </location>
</feature>
<keyword evidence="6" id="KW-1185">Reference proteome</keyword>
<dbReference type="InterPro" id="IPR036662">
    <property type="entry name" value="PTS_EIIA_man-typ_sf"/>
</dbReference>
<dbReference type="GO" id="GO:0016020">
    <property type="term" value="C:membrane"/>
    <property type="evidence" value="ECO:0007669"/>
    <property type="project" value="InterPro"/>
</dbReference>
<dbReference type="PROSITE" id="PS51096">
    <property type="entry name" value="PTS_EIIA_TYPE_4"/>
    <property type="match status" value="1"/>
</dbReference>
<keyword evidence="1" id="KW-0808">Transferase</keyword>
<dbReference type="PANTHER" id="PTHR33799:SF1">
    <property type="entry name" value="PTS SYSTEM MANNOSE-SPECIFIC EIIAB COMPONENT-RELATED"/>
    <property type="match status" value="1"/>
</dbReference>
<dbReference type="Proteomes" id="UP000198528">
    <property type="component" value="Unassembled WGS sequence"/>
</dbReference>
<evidence type="ECO:0000313" key="4">
    <source>
        <dbReference type="EMBL" id="SDC24693.1"/>
    </source>
</evidence>
<evidence type="ECO:0000313" key="7">
    <source>
        <dbReference type="Proteomes" id="UP000199480"/>
    </source>
</evidence>